<dbReference type="InterPro" id="IPR013762">
    <property type="entry name" value="Integrase-like_cat_sf"/>
</dbReference>
<dbReference type="EMBL" id="BAAAPM010000004">
    <property type="protein sequence ID" value="GAA1726476.1"/>
    <property type="molecule type" value="Genomic_DNA"/>
</dbReference>
<dbReference type="InterPro" id="IPR010998">
    <property type="entry name" value="Integrase_recombinase_N"/>
</dbReference>
<dbReference type="Gene3D" id="1.10.150.130">
    <property type="match status" value="1"/>
</dbReference>
<evidence type="ECO:0000313" key="5">
    <source>
        <dbReference type="Proteomes" id="UP001501138"/>
    </source>
</evidence>
<dbReference type="RefSeq" id="WP_344248566.1">
    <property type="nucleotide sequence ID" value="NZ_BAAAPM010000004.1"/>
</dbReference>
<dbReference type="SUPFAM" id="SSF56349">
    <property type="entry name" value="DNA breaking-rejoining enzymes"/>
    <property type="match status" value="1"/>
</dbReference>
<evidence type="ECO:0008006" key="6">
    <source>
        <dbReference type="Google" id="ProtNLM"/>
    </source>
</evidence>
<evidence type="ECO:0000256" key="1">
    <source>
        <dbReference type="ARBA" id="ARBA00023125"/>
    </source>
</evidence>
<dbReference type="Gene3D" id="1.10.443.10">
    <property type="entry name" value="Intergrase catalytic core"/>
    <property type="match status" value="1"/>
</dbReference>
<protein>
    <recommendedName>
        <fullName evidence="6">Core-binding (CB) domain-containing protein</fullName>
    </recommendedName>
</protein>
<keyword evidence="1" id="KW-0238">DNA-binding</keyword>
<evidence type="ECO:0000256" key="2">
    <source>
        <dbReference type="ARBA" id="ARBA00023172"/>
    </source>
</evidence>
<accession>A0ABP4VJZ4</accession>
<dbReference type="InterPro" id="IPR011010">
    <property type="entry name" value="DNA_brk_join_enz"/>
</dbReference>
<gene>
    <name evidence="4" type="ORF">GCM10009809_22760</name>
</gene>
<keyword evidence="5" id="KW-1185">Reference proteome</keyword>
<evidence type="ECO:0000256" key="3">
    <source>
        <dbReference type="SAM" id="MobiDB-lite"/>
    </source>
</evidence>
<keyword evidence="2" id="KW-0233">DNA recombination</keyword>
<organism evidence="4 5">
    <name type="scientific">Isoptericola hypogeus</name>
    <dbReference type="NCBI Taxonomy" id="300179"/>
    <lineage>
        <taxon>Bacteria</taxon>
        <taxon>Bacillati</taxon>
        <taxon>Actinomycetota</taxon>
        <taxon>Actinomycetes</taxon>
        <taxon>Micrococcales</taxon>
        <taxon>Promicromonosporaceae</taxon>
        <taxon>Isoptericola</taxon>
    </lineage>
</organism>
<comment type="caution">
    <text evidence="4">The sequence shown here is derived from an EMBL/GenBank/DDBJ whole genome shotgun (WGS) entry which is preliminary data.</text>
</comment>
<evidence type="ECO:0000313" key="4">
    <source>
        <dbReference type="EMBL" id="GAA1726476.1"/>
    </source>
</evidence>
<name>A0ABP4VJZ4_9MICO</name>
<sequence>MPRPRTPLGTFGEIWHEQTGSGKTLARVKLRDDAGNRRKMSAVGESPAAATRNLKRKIAEMTRLVGERGEITADSTFERLAKVWLETIEDDAELSASTKYRYKKDLASLVLPAFRDFTLREMSVRRVDHFLRSQATKSYSRAKKAKVVLNLALGMAVRYEALERNPVRGTSRLRRPNRKPKSLDIETVQTVRDAVSGWRTGGGIPGPKPDGQLEVIIEVMLGTSARIGEVLAIRKCDVILDMEPAAVVITGTIIALSDRPTFRQDHAKTSTSERLVLPKFAADALRVRIAKIEAKDDEHLVFFSRNDTPLTPNNIAGCACVRPARRGTRRCDPTPARPAPDGETPRPARSQPCAGSPRPTTRTRARRCGDPCRRVRSRCGHGGWPRPARAPG</sequence>
<dbReference type="Proteomes" id="UP001501138">
    <property type="component" value="Unassembled WGS sequence"/>
</dbReference>
<reference evidence="5" key="1">
    <citation type="journal article" date="2019" name="Int. J. Syst. Evol. Microbiol.">
        <title>The Global Catalogue of Microorganisms (GCM) 10K type strain sequencing project: providing services to taxonomists for standard genome sequencing and annotation.</title>
        <authorList>
            <consortium name="The Broad Institute Genomics Platform"/>
            <consortium name="The Broad Institute Genome Sequencing Center for Infectious Disease"/>
            <person name="Wu L."/>
            <person name="Ma J."/>
        </authorList>
    </citation>
    <scope>NUCLEOTIDE SEQUENCE [LARGE SCALE GENOMIC DNA]</scope>
    <source>
        <strain evidence="5">JCM 15589</strain>
    </source>
</reference>
<feature type="region of interest" description="Disordered" evidence="3">
    <location>
        <begin position="326"/>
        <end position="392"/>
    </location>
</feature>
<proteinExistence type="predicted"/>